<sequence>MERVIVAVSHDYNASVALLHRQVSVIVHAARPFRSEYPIRPTIPIQHLIFS</sequence>
<evidence type="ECO:0000313" key="2">
    <source>
        <dbReference type="Proteomes" id="UP000663193"/>
    </source>
</evidence>
<dbReference type="VEuPathDB" id="FungiDB:JI435_417680"/>
<dbReference type="AlphaFoldDB" id="A0A7U2I562"/>
<gene>
    <name evidence="1" type="ORF">JI435_417680</name>
</gene>
<dbReference type="EMBL" id="CP069035">
    <property type="protein sequence ID" value="QRD02210.1"/>
    <property type="molecule type" value="Genomic_DNA"/>
</dbReference>
<evidence type="ECO:0000313" key="1">
    <source>
        <dbReference type="EMBL" id="QRD02210.1"/>
    </source>
</evidence>
<accession>A0A7U2I562</accession>
<organism evidence="1 2">
    <name type="scientific">Phaeosphaeria nodorum (strain SN15 / ATCC MYA-4574 / FGSC 10173)</name>
    <name type="common">Glume blotch fungus</name>
    <name type="synonym">Parastagonospora nodorum</name>
    <dbReference type="NCBI Taxonomy" id="321614"/>
    <lineage>
        <taxon>Eukaryota</taxon>
        <taxon>Fungi</taxon>
        <taxon>Dikarya</taxon>
        <taxon>Ascomycota</taxon>
        <taxon>Pezizomycotina</taxon>
        <taxon>Dothideomycetes</taxon>
        <taxon>Pleosporomycetidae</taxon>
        <taxon>Pleosporales</taxon>
        <taxon>Pleosporineae</taxon>
        <taxon>Phaeosphaeriaceae</taxon>
        <taxon>Parastagonospora</taxon>
    </lineage>
</organism>
<proteinExistence type="predicted"/>
<reference evidence="2" key="1">
    <citation type="journal article" date="2021" name="BMC Genomics">
        <title>Chromosome-level genome assembly and manually-curated proteome of model necrotroph Parastagonospora nodorum Sn15 reveals a genome-wide trove of candidate effector homologs, and redundancy of virulence-related functions within an accessory chromosome.</title>
        <authorList>
            <person name="Bertazzoni S."/>
            <person name="Jones D.A.B."/>
            <person name="Phan H.T."/>
            <person name="Tan K.-C."/>
            <person name="Hane J.K."/>
        </authorList>
    </citation>
    <scope>NUCLEOTIDE SEQUENCE [LARGE SCALE GENOMIC DNA]</scope>
    <source>
        <strain evidence="2">SN15 / ATCC MYA-4574 / FGSC 10173)</strain>
    </source>
</reference>
<name>A0A7U2I562_PHANO</name>
<protein>
    <submittedName>
        <fullName evidence="1">Uncharacterized protein</fullName>
    </submittedName>
</protein>
<dbReference type="Proteomes" id="UP000663193">
    <property type="component" value="Chromosome 13"/>
</dbReference>
<keyword evidence="2" id="KW-1185">Reference proteome</keyword>